<comment type="caution">
    <text evidence="6">The sequence shown here is derived from an EMBL/GenBank/DDBJ whole genome shotgun (WGS) entry which is preliminary data.</text>
</comment>
<dbReference type="RefSeq" id="WP_144939497.1">
    <property type="nucleotide sequence ID" value="NZ_JBHTIU010000078.1"/>
</dbReference>
<dbReference type="InterPro" id="IPR003439">
    <property type="entry name" value="ABC_transporter-like_ATP-bd"/>
</dbReference>
<comment type="similarity">
    <text evidence="1">Belongs to the ABC transporter superfamily.</text>
</comment>
<proteinExistence type="inferred from homology"/>
<dbReference type="EMBL" id="JBHTIU010000078">
    <property type="protein sequence ID" value="MFD0871336.1"/>
    <property type="molecule type" value="Genomic_DNA"/>
</dbReference>
<name>A0ABW3DDA5_9BACL</name>
<dbReference type="CDD" id="cd03264">
    <property type="entry name" value="ABC_drug_resistance_like"/>
    <property type="match status" value="1"/>
</dbReference>
<sequence length="291" mass="32206">MIKIEDLSKQFKKDVWAIRNLNLTIPTGMFGLLGPNAAGKTTLMQILATLLNPTSGTVRINGRPLSDAEEIRQIIGYLPQFIEIYPHMTGYDFLDYIGVMKGMNDPRLRKSAIDTILEKVNLQTKAKDKVRTYSGGMKQRLGIAQALLASPEILIVDEPTAGLDPEERIRFRHLLSEFSIKRTVLLSTHIVSDIESSCQRLAVMKQGVLAFVGSQRQLQARAEGKVWQVEVKEEQFLRLVGNPEIQLIHSRRIPGGIQCKLIASDSPTANALSLSPSLEDGYLALIGGEAS</sequence>
<gene>
    <name evidence="6" type="ORF">ACFQ03_19545</name>
</gene>
<organism evidence="6 7">
    <name type="scientific">Paenibacillus residui</name>
    <dbReference type="NCBI Taxonomy" id="629724"/>
    <lineage>
        <taxon>Bacteria</taxon>
        <taxon>Bacillati</taxon>
        <taxon>Bacillota</taxon>
        <taxon>Bacilli</taxon>
        <taxon>Bacillales</taxon>
        <taxon>Paenibacillaceae</taxon>
        <taxon>Paenibacillus</taxon>
    </lineage>
</organism>
<feature type="domain" description="ABC transporter" evidence="5">
    <location>
        <begin position="2"/>
        <end position="231"/>
    </location>
</feature>
<evidence type="ECO:0000313" key="6">
    <source>
        <dbReference type="EMBL" id="MFD0871336.1"/>
    </source>
</evidence>
<dbReference type="SUPFAM" id="SSF52540">
    <property type="entry name" value="P-loop containing nucleoside triphosphate hydrolases"/>
    <property type="match status" value="1"/>
</dbReference>
<dbReference type="InterPro" id="IPR003593">
    <property type="entry name" value="AAA+_ATPase"/>
</dbReference>
<dbReference type="PROSITE" id="PS50893">
    <property type="entry name" value="ABC_TRANSPORTER_2"/>
    <property type="match status" value="1"/>
</dbReference>
<dbReference type="PANTHER" id="PTHR43335">
    <property type="entry name" value="ABC TRANSPORTER, ATP-BINDING PROTEIN"/>
    <property type="match status" value="1"/>
</dbReference>
<keyword evidence="3" id="KW-0547">Nucleotide-binding</keyword>
<protein>
    <submittedName>
        <fullName evidence="6">ABC transporter ATP-binding protein</fullName>
    </submittedName>
</protein>
<dbReference type="PANTHER" id="PTHR43335:SF2">
    <property type="entry name" value="ABC TRANSPORTER, ATP-BINDING PROTEIN"/>
    <property type="match status" value="1"/>
</dbReference>
<reference evidence="7" key="1">
    <citation type="journal article" date="2019" name="Int. J. Syst. Evol. Microbiol.">
        <title>The Global Catalogue of Microorganisms (GCM) 10K type strain sequencing project: providing services to taxonomists for standard genome sequencing and annotation.</title>
        <authorList>
            <consortium name="The Broad Institute Genomics Platform"/>
            <consortium name="The Broad Institute Genome Sequencing Center for Infectious Disease"/>
            <person name="Wu L."/>
            <person name="Ma J."/>
        </authorList>
    </citation>
    <scope>NUCLEOTIDE SEQUENCE [LARGE SCALE GENOMIC DNA]</scope>
    <source>
        <strain evidence="7">CCUG 57263</strain>
    </source>
</reference>
<evidence type="ECO:0000256" key="1">
    <source>
        <dbReference type="ARBA" id="ARBA00005417"/>
    </source>
</evidence>
<dbReference type="InterPro" id="IPR017871">
    <property type="entry name" value="ABC_transporter-like_CS"/>
</dbReference>
<keyword evidence="2" id="KW-0813">Transport</keyword>
<evidence type="ECO:0000256" key="4">
    <source>
        <dbReference type="ARBA" id="ARBA00022840"/>
    </source>
</evidence>
<keyword evidence="4 6" id="KW-0067">ATP-binding</keyword>
<dbReference type="SMART" id="SM00382">
    <property type="entry name" value="AAA"/>
    <property type="match status" value="1"/>
</dbReference>
<dbReference type="InterPro" id="IPR027417">
    <property type="entry name" value="P-loop_NTPase"/>
</dbReference>
<evidence type="ECO:0000256" key="3">
    <source>
        <dbReference type="ARBA" id="ARBA00022741"/>
    </source>
</evidence>
<dbReference type="Pfam" id="PF00005">
    <property type="entry name" value="ABC_tran"/>
    <property type="match status" value="1"/>
</dbReference>
<dbReference type="PROSITE" id="PS00211">
    <property type="entry name" value="ABC_TRANSPORTER_1"/>
    <property type="match status" value="1"/>
</dbReference>
<evidence type="ECO:0000259" key="5">
    <source>
        <dbReference type="PROSITE" id="PS50893"/>
    </source>
</evidence>
<evidence type="ECO:0000256" key="2">
    <source>
        <dbReference type="ARBA" id="ARBA00022448"/>
    </source>
</evidence>
<dbReference type="GO" id="GO:0005524">
    <property type="term" value="F:ATP binding"/>
    <property type="evidence" value="ECO:0007669"/>
    <property type="project" value="UniProtKB-KW"/>
</dbReference>
<keyword evidence="7" id="KW-1185">Reference proteome</keyword>
<dbReference type="Proteomes" id="UP001597120">
    <property type="component" value="Unassembled WGS sequence"/>
</dbReference>
<dbReference type="Gene3D" id="3.40.50.300">
    <property type="entry name" value="P-loop containing nucleotide triphosphate hydrolases"/>
    <property type="match status" value="1"/>
</dbReference>
<accession>A0ABW3DDA5</accession>
<evidence type="ECO:0000313" key="7">
    <source>
        <dbReference type="Proteomes" id="UP001597120"/>
    </source>
</evidence>